<reference evidence="7" key="1">
    <citation type="submission" date="2020-01" db="EMBL/GenBank/DDBJ databases">
        <title>'Steroidobacter agaridevorans' sp. nov., agar-degrading bacteria isolated from rhizosphere soils.</title>
        <authorList>
            <person name="Ikenaga M."/>
            <person name="Kataoka M."/>
            <person name="Murouchi A."/>
            <person name="Katsuragi S."/>
            <person name="Sakai M."/>
        </authorList>
    </citation>
    <scope>NUCLEOTIDE SEQUENCE [LARGE SCALE GENOMIC DNA]</scope>
    <source>
        <strain evidence="7">YU21-B</strain>
    </source>
</reference>
<accession>A0A829Y641</accession>
<evidence type="ECO:0000256" key="3">
    <source>
        <dbReference type="ARBA" id="ARBA00023315"/>
    </source>
</evidence>
<proteinExistence type="predicted"/>
<dbReference type="SUPFAM" id="SSF69593">
    <property type="entry name" value="Glycerol-3-phosphate (1)-acyltransferase"/>
    <property type="match status" value="1"/>
</dbReference>
<feature type="domain" description="Phospholipid/glycerol acyltransferase" evidence="5">
    <location>
        <begin position="106"/>
        <end position="214"/>
    </location>
</feature>
<feature type="transmembrane region" description="Helical" evidence="4">
    <location>
        <begin position="27"/>
        <end position="55"/>
    </location>
</feature>
<sequence>MNAEPQLANEATDSAPRRRDSRRRDFWYWRLFMTGFSFSLFGIGALIVGAILLPIVKLVPASRDTKRNRARAVMSAGLRFFIGVMHRGGVLTYEFHGRERLGRYGQMVVANHPTLIDVVFLLAFIPTAGCVVKQGLWRNPLTRWAVTMAEFIPNDQTAGMIEGAASALRDRQSLIFFPEGTRTRPNQPMVFHRGAANVALRAATELTPVYIRCEPTTLTKSEPWYRIPARRPHFSLVVGEDLDLSPYRNTPLPLASRALNEAMHRHFQQELAHQRPGRA</sequence>
<name>A0A829Y641_9GAMM</name>
<keyword evidence="4" id="KW-0812">Transmembrane</keyword>
<evidence type="ECO:0000256" key="4">
    <source>
        <dbReference type="SAM" id="Phobius"/>
    </source>
</evidence>
<organism evidence="6 7">
    <name type="scientific">Steroidobacter agaridevorans</name>
    <dbReference type="NCBI Taxonomy" id="2695856"/>
    <lineage>
        <taxon>Bacteria</taxon>
        <taxon>Pseudomonadati</taxon>
        <taxon>Pseudomonadota</taxon>
        <taxon>Gammaproteobacteria</taxon>
        <taxon>Steroidobacterales</taxon>
        <taxon>Steroidobacteraceae</taxon>
        <taxon>Steroidobacter</taxon>
    </lineage>
</organism>
<keyword evidence="4" id="KW-0472">Membrane</keyword>
<keyword evidence="3 6" id="KW-0012">Acyltransferase</keyword>
<dbReference type="GO" id="GO:0003841">
    <property type="term" value="F:1-acylglycerol-3-phosphate O-acyltransferase activity"/>
    <property type="evidence" value="ECO:0007669"/>
    <property type="project" value="TreeGrafter"/>
</dbReference>
<dbReference type="SMART" id="SM00563">
    <property type="entry name" value="PlsC"/>
    <property type="match status" value="1"/>
</dbReference>
<dbReference type="PANTHER" id="PTHR10434">
    <property type="entry name" value="1-ACYL-SN-GLYCEROL-3-PHOSPHATE ACYLTRANSFERASE"/>
    <property type="match status" value="1"/>
</dbReference>
<dbReference type="Pfam" id="PF01553">
    <property type="entry name" value="Acyltransferase"/>
    <property type="match status" value="1"/>
</dbReference>
<dbReference type="GO" id="GO:0006654">
    <property type="term" value="P:phosphatidic acid biosynthetic process"/>
    <property type="evidence" value="ECO:0007669"/>
    <property type="project" value="TreeGrafter"/>
</dbReference>
<protein>
    <submittedName>
        <fullName evidence="6">1-acyl-sn-glycerol-3-phosphate acyltransferase</fullName>
    </submittedName>
</protein>
<dbReference type="AlphaFoldDB" id="A0A829Y641"/>
<gene>
    <name evidence="6" type="ORF">GCM10011487_07040</name>
</gene>
<evidence type="ECO:0000256" key="1">
    <source>
        <dbReference type="ARBA" id="ARBA00005189"/>
    </source>
</evidence>
<keyword evidence="7" id="KW-1185">Reference proteome</keyword>
<comment type="caution">
    <text evidence="6">The sequence shown here is derived from an EMBL/GenBank/DDBJ whole genome shotgun (WGS) entry which is preliminary data.</text>
</comment>
<keyword evidence="2 6" id="KW-0808">Transferase</keyword>
<dbReference type="Proteomes" id="UP000445000">
    <property type="component" value="Unassembled WGS sequence"/>
</dbReference>
<dbReference type="CDD" id="cd07989">
    <property type="entry name" value="LPLAT_AGPAT-like"/>
    <property type="match status" value="1"/>
</dbReference>
<dbReference type="EMBL" id="BLJN01000001">
    <property type="protein sequence ID" value="GFE78704.1"/>
    <property type="molecule type" value="Genomic_DNA"/>
</dbReference>
<keyword evidence="4" id="KW-1133">Transmembrane helix</keyword>
<dbReference type="RefSeq" id="WP_161810570.1">
    <property type="nucleotide sequence ID" value="NZ_BLJN01000001.1"/>
</dbReference>
<dbReference type="InterPro" id="IPR002123">
    <property type="entry name" value="Plipid/glycerol_acylTrfase"/>
</dbReference>
<dbReference type="PANTHER" id="PTHR10434:SF66">
    <property type="entry name" value="PHOSPHOLIPID_GLYCEROL ACYLTRANSFERASE DOMAIN-CONTAINING PROTEIN"/>
    <property type="match status" value="1"/>
</dbReference>
<comment type="pathway">
    <text evidence="1">Lipid metabolism.</text>
</comment>
<evidence type="ECO:0000313" key="7">
    <source>
        <dbReference type="Proteomes" id="UP000445000"/>
    </source>
</evidence>
<evidence type="ECO:0000256" key="2">
    <source>
        <dbReference type="ARBA" id="ARBA00022679"/>
    </source>
</evidence>
<evidence type="ECO:0000313" key="6">
    <source>
        <dbReference type="EMBL" id="GFE78704.1"/>
    </source>
</evidence>
<evidence type="ECO:0000259" key="5">
    <source>
        <dbReference type="SMART" id="SM00563"/>
    </source>
</evidence>